<feature type="chain" id="PRO_5012083571" evidence="10">
    <location>
        <begin position="24"/>
        <end position="975"/>
    </location>
</feature>
<evidence type="ECO:0000256" key="6">
    <source>
        <dbReference type="ARBA" id="ARBA00023136"/>
    </source>
</evidence>
<dbReference type="InterPro" id="IPR023996">
    <property type="entry name" value="TonB-dep_OMP_SusC/RagA"/>
</dbReference>
<dbReference type="Gene3D" id="2.60.40.1120">
    <property type="entry name" value="Carboxypeptidase-like, regulatory domain"/>
    <property type="match status" value="1"/>
</dbReference>
<proteinExistence type="inferred from homology"/>
<dbReference type="InterPro" id="IPR008969">
    <property type="entry name" value="CarboxyPept-like_regulatory"/>
</dbReference>
<evidence type="ECO:0000256" key="1">
    <source>
        <dbReference type="ARBA" id="ARBA00004571"/>
    </source>
</evidence>
<dbReference type="SUPFAM" id="SSF56935">
    <property type="entry name" value="Porins"/>
    <property type="match status" value="1"/>
</dbReference>
<comment type="similarity">
    <text evidence="8 9">Belongs to the TonB-dependent receptor family.</text>
</comment>
<feature type="domain" description="TonB-dependent receptor plug" evidence="12">
    <location>
        <begin position="114"/>
        <end position="230"/>
    </location>
</feature>
<dbReference type="Gene3D" id="2.170.130.10">
    <property type="entry name" value="TonB-dependent receptor, plug domain"/>
    <property type="match status" value="1"/>
</dbReference>
<dbReference type="EMBL" id="CP022384">
    <property type="protein sequence ID" value="ATA81704.1"/>
    <property type="molecule type" value="Genomic_DNA"/>
</dbReference>
<dbReference type="AlphaFoldDB" id="A0A250F9A9"/>
<dbReference type="NCBIfam" id="TIGR04056">
    <property type="entry name" value="OMP_RagA_SusC"/>
    <property type="match status" value="1"/>
</dbReference>
<evidence type="ECO:0000256" key="3">
    <source>
        <dbReference type="ARBA" id="ARBA00022452"/>
    </source>
</evidence>
<accession>A0A250F9A9</accession>
<keyword evidence="2 8" id="KW-0813">Transport</keyword>
<dbReference type="RefSeq" id="WP_095913686.1">
    <property type="nucleotide sequence ID" value="NZ_CP022384.1"/>
</dbReference>
<dbReference type="SUPFAM" id="SSF49464">
    <property type="entry name" value="Carboxypeptidase regulatory domain-like"/>
    <property type="match status" value="1"/>
</dbReference>
<dbReference type="KEGG" id="clk:CGC53_04740"/>
<dbReference type="InterPro" id="IPR036942">
    <property type="entry name" value="Beta-barrel_TonB_sf"/>
</dbReference>
<evidence type="ECO:0000313" key="14">
    <source>
        <dbReference type="Proteomes" id="UP000217276"/>
    </source>
</evidence>
<dbReference type="PROSITE" id="PS52016">
    <property type="entry name" value="TONB_DEPENDENT_REC_3"/>
    <property type="match status" value="1"/>
</dbReference>
<evidence type="ECO:0000256" key="10">
    <source>
        <dbReference type="SAM" id="SignalP"/>
    </source>
</evidence>
<keyword evidence="3 8" id="KW-1134">Transmembrane beta strand</keyword>
<evidence type="ECO:0000313" key="13">
    <source>
        <dbReference type="EMBL" id="ATA81704.1"/>
    </source>
</evidence>
<sequence>MKVKMNKLLYAVVFFLCVSFGYAQQITVKGTVKDNTGLPIPGASVLVKGTSHGAAADFDGNFELTANKGAVLVVSTVGYKTQEVTVKGATLNVVLQEDVQQLGDVVVIGYGVVKKKDLTGSVNLVTDKEFNKAPAVNADQLIQGKIAGVQMATTGGAPGEGQVIRVRGNGSLSLTSNPLIVVDGVPMNDGGVGGSRSIFNSINPEDIESMSVLKDASSTAIYGSRAANGVIMITTKKGKANQDMKISFNTSIAIQDTNKYLDVMSAEQFRQTVKGLNNPAAEALLGNADTNWQKEIYQVAPMSNSTLVLSGAYKTLPYRVSVGHSYADGVLRTDNFKRTNAKISLNPTFFDRALKLELNANGTYMQNRFADKGAIGTAVGYDPTQSVFGGPAKYGNYHTWVDPNNGNRYNLAPTNPKALLDLTEDTSKVYRFIGNVKADYTLPFFKDITASVNFGLDYSKGEGDKITDRRMPTATSGFDGAKTSYTNKAINKLFDAYVNYMKEIKETHSIGLMLGHSYQSFEFDDNSTDYSYFINPGDNKEVPNINKSRNVLMSFFGRANYSYKERYLLTATLRADASSKLNPDDRWGYFPSVALAWNVSNEKFLKENKTLNELKLRFGYGEVGNVNGLGDYLFLTNYTRSQDGASYQLGDAFYQTYRPGVTNKKLRWEIGNTLNAGIDFGLWNNLITGTLDVYRKQTKDLIAETTIDPFTSFKNRVNANVGDMENKGVEFGVTVTPIRDTEKNIRWSFNYNIAYNENKITRMPDDQPTGGIEGGTNNRVQLHRQGETPYAFFVYQQVYDAQGKPVENAFVDRNGNGKIDEGDRYLYKSPFAPVTMGFGTDLSYKNWDLNITTRANIGNYVYNNTQSRLDQRTEITSNSGFLRNIKANSIFQRHNDQAWNSDYYLENASFFKLDNITLGYTFPHTDKMYIRLYGTVQNVWTITKYSGLDPEVFGGIDNNFYPRPQTYLVGLNINF</sequence>
<evidence type="ECO:0000256" key="9">
    <source>
        <dbReference type="RuleBase" id="RU003357"/>
    </source>
</evidence>
<keyword evidence="6 8" id="KW-0472">Membrane</keyword>
<gene>
    <name evidence="13" type="ORF">CGC53_04740</name>
</gene>
<feature type="domain" description="TonB-dependent receptor-like beta-barrel" evidence="11">
    <location>
        <begin position="382"/>
        <end position="939"/>
    </location>
</feature>
<feature type="signal peptide" evidence="10">
    <location>
        <begin position="1"/>
        <end position="23"/>
    </location>
</feature>
<evidence type="ECO:0000256" key="5">
    <source>
        <dbReference type="ARBA" id="ARBA00023077"/>
    </source>
</evidence>
<dbReference type="Pfam" id="PF07715">
    <property type="entry name" value="Plug"/>
    <property type="match status" value="1"/>
</dbReference>
<evidence type="ECO:0000256" key="7">
    <source>
        <dbReference type="ARBA" id="ARBA00023237"/>
    </source>
</evidence>
<dbReference type="GO" id="GO:0009279">
    <property type="term" value="C:cell outer membrane"/>
    <property type="evidence" value="ECO:0007669"/>
    <property type="project" value="UniProtKB-SubCell"/>
</dbReference>
<dbReference type="InterPro" id="IPR037066">
    <property type="entry name" value="Plug_dom_sf"/>
</dbReference>
<dbReference type="Gene3D" id="2.40.170.20">
    <property type="entry name" value="TonB-dependent receptor, beta-barrel domain"/>
    <property type="match status" value="1"/>
</dbReference>
<evidence type="ECO:0000256" key="8">
    <source>
        <dbReference type="PROSITE-ProRule" id="PRU01360"/>
    </source>
</evidence>
<evidence type="ECO:0000259" key="12">
    <source>
        <dbReference type="Pfam" id="PF07715"/>
    </source>
</evidence>
<reference evidence="14" key="1">
    <citation type="submission" date="2017-06" db="EMBL/GenBank/DDBJ databases">
        <title>Capnocytophaga spp. assemblies.</title>
        <authorList>
            <person name="Gulvik C.A."/>
        </authorList>
    </citation>
    <scope>NUCLEOTIDE SEQUENCE [LARGE SCALE GENOMIC DNA]</scope>
    <source>
        <strain evidence="14">H6253</strain>
    </source>
</reference>
<dbReference type="Proteomes" id="UP000217276">
    <property type="component" value="Chromosome"/>
</dbReference>
<dbReference type="InterPro" id="IPR023997">
    <property type="entry name" value="TonB-dep_OMP_SusC/RagA_CS"/>
</dbReference>
<name>A0A250F9A9_9FLAO</name>
<keyword evidence="14" id="KW-1185">Reference proteome</keyword>
<organism evidence="13 14">
    <name type="scientific">Capnocytophaga leadbetteri</name>
    <dbReference type="NCBI Taxonomy" id="327575"/>
    <lineage>
        <taxon>Bacteria</taxon>
        <taxon>Pseudomonadati</taxon>
        <taxon>Bacteroidota</taxon>
        <taxon>Flavobacteriia</taxon>
        <taxon>Flavobacteriales</taxon>
        <taxon>Flavobacteriaceae</taxon>
        <taxon>Capnocytophaga</taxon>
    </lineage>
</organism>
<evidence type="ECO:0000256" key="2">
    <source>
        <dbReference type="ARBA" id="ARBA00022448"/>
    </source>
</evidence>
<protein>
    <submittedName>
        <fullName evidence="13">SusC/RagA family TonB-linked outer membrane protein</fullName>
    </submittedName>
</protein>
<keyword evidence="5 9" id="KW-0798">TonB box</keyword>
<evidence type="ECO:0000259" key="11">
    <source>
        <dbReference type="Pfam" id="PF00593"/>
    </source>
</evidence>
<dbReference type="InterPro" id="IPR012910">
    <property type="entry name" value="Plug_dom"/>
</dbReference>
<evidence type="ECO:0000256" key="4">
    <source>
        <dbReference type="ARBA" id="ARBA00022692"/>
    </source>
</evidence>
<dbReference type="Pfam" id="PF13715">
    <property type="entry name" value="CarbopepD_reg_2"/>
    <property type="match status" value="1"/>
</dbReference>
<keyword evidence="7 8" id="KW-0998">Cell outer membrane</keyword>
<dbReference type="Pfam" id="PF00593">
    <property type="entry name" value="TonB_dep_Rec_b-barrel"/>
    <property type="match status" value="1"/>
</dbReference>
<dbReference type="FunFam" id="2.170.130.10:FF:000008">
    <property type="entry name" value="SusC/RagA family TonB-linked outer membrane protein"/>
    <property type="match status" value="1"/>
</dbReference>
<keyword evidence="10" id="KW-0732">Signal</keyword>
<dbReference type="NCBIfam" id="TIGR04057">
    <property type="entry name" value="SusC_RagA_signa"/>
    <property type="match status" value="1"/>
</dbReference>
<comment type="subcellular location">
    <subcellularLocation>
        <location evidence="1 8">Cell outer membrane</location>
        <topology evidence="1 8">Multi-pass membrane protein</topology>
    </subcellularLocation>
</comment>
<dbReference type="InterPro" id="IPR000531">
    <property type="entry name" value="Beta-barrel_TonB"/>
</dbReference>
<keyword evidence="4 8" id="KW-0812">Transmembrane</keyword>
<dbReference type="InterPro" id="IPR039426">
    <property type="entry name" value="TonB-dep_rcpt-like"/>
</dbReference>